<protein>
    <recommendedName>
        <fullName evidence="3">RNase H type-1 domain-containing protein</fullName>
    </recommendedName>
</protein>
<proteinExistence type="predicted"/>
<sequence>MIAANAVYFASVSSLTYIHLENWDANQLFQLLSASWHPPPPEWIKVNIDASLLRSNRAGIGGVFRDHKGMFLLVFGFMGLHWDVAQVELIAILSLERLFKIGCGKLKV</sequence>
<dbReference type="AlphaFoldDB" id="A0AAV7GZD4"/>
<evidence type="ECO:0008006" key="3">
    <source>
        <dbReference type="Google" id="ProtNLM"/>
    </source>
</evidence>
<organism evidence="1 2">
    <name type="scientific">Dendrobium chrysotoxum</name>
    <name type="common">Orchid</name>
    <dbReference type="NCBI Taxonomy" id="161865"/>
    <lineage>
        <taxon>Eukaryota</taxon>
        <taxon>Viridiplantae</taxon>
        <taxon>Streptophyta</taxon>
        <taxon>Embryophyta</taxon>
        <taxon>Tracheophyta</taxon>
        <taxon>Spermatophyta</taxon>
        <taxon>Magnoliopsida</taxon>
        <taxon>Liliopsida</taxon>
        <taxon>Asparagales</taxon>
        <taxon>Orchidaceae</taxon>
        <taxon>Epidendroideae</taxon>
        <taxon>Malaxideae</taxon>
        <taxon>Dendrobiinae</taxon>
        <taxon>Dendrobium</taxon>
    </lineage>
</organism>
<dbReference type="Proteomes" id="UP000775213">
    <property type="component" value="Unassembled WGS sequence"/>
</dbReference>
<dbReference type="PANTHER" id="PTHR47074:SF73">
    <property type="entry name" value="OS04G0448401 PROTEIN"/>
    <property type="match status" value="1"/>
</dbReference>
<dbReference type="PANTHER" id="PTHR47074">
    <property type="entry name" value="BNAC02G40300D PROTEIN"/>
    <property type="match status" value="1"/>
</dbReference>
<evidence type="ECO:0000313" key="1">
    <source>
        <dbReference type="EMBL" id="KAH0460922.1"/>
    </source>
</evidence>
<dbReference type="EMBL" id="JAGFBR010000009">
    <property type="protein sequence ID" value="KAH0460922.1"/>
    <property type="molecule type" value="Genomic_DNA"/>
</dbReference>
<reference evidence="1 2" key="1">
    <citation type="journal article" date="2021" name="Hortic Res">
        <title>Chromosome-scale assembly of the Dendrobium chrysotoxum genome enhances the understanding of orchid evolution.</title>
        <authorList>
            <person name="Zhang Y."/>
            <person name="Zhang G.Q."/>
            <person name="Zhang D."/>
            <person name="Liu X.D."/>
            <person name="Xu X.Y."/>
            <person name="Sun W.H."/>
            <person name="Yu X."/>
            <person name="Zhu X."/>
            <person name="Wang Z.W."/>
            <person name="Zhao X."/>
            <person name="Zhong W.Y."/>
            <person name="Chen H."/>
            <person name="Yin W.L."/>
            <person name="Huang T."/>
            <person name="Niu S.C."/>
            <person name="Liu Z.J."/>
        </authorList>
    </citation>
    <scope>NUCLEOTIDE SEQUENCE [LARGE SCALE GENOMIC DNA]</scope>
    <source>
        <strain evidence="1">Lindl</strain>
    </source>
</reference>
<name>A0AAV7GZD4_DENCH</name>
<accession>A0AAV7GZD4</accession>
<comment type="caution">
    <text evidence="1">The sequence shown here is derived from an EMBL/GenBank/DDBJ whole genome shotgun (WGS) entry which is preliminary data.</text>
</comment>
<evidence type="ECO:0000313" key="2">
    <source>
        <dbReference type="Proteomes" id="UP000775213"/>
    </source>
</evidence>
<keyword evidence="2" id="KW-1185">Reference proteome</keyword>
<gene>
    <name evidence="1" type="ORF">IEQ34_008497</name>
</gene>
<dbReference type="InterPro" id="IPR052929">
    <property type="entry name" value="RNase_H-like_EbsB-rel"/>
</dbReference>